<dbReference type="InterPro" id="IPR050256">
    <property type="entry name" value="Glycosyltransferase_2"/>
</dbReference>
<reference evidence="13" key="1">
    <citation type="submission" date="2015-08" db="EMBL/GenBank/DDBJ databases">
        <authorList>
            <person name="Babu N.S."/>
            <person name="Beckwith C.J."/>
            <person name="Beseler K.G."/>
            <person name="Brison A."/>
            <person name="Carone J.V."/>
            <person name="Caskin T.P."/>
            <person name="Diamond M."/>
            <person name="Durham M.E."/>
            <person name="Foxe J.M."/>
            <person name="Go M."/>
            <person name="Henderson B.A."/>
            <person name="Jones I.B."/>
            <person name="McGettigan J.A."/>
            <person name="Micheletti S.J."/>
            <person name="Nasrallah M.E."/>
            <person name="Ortiz D."/>
            <person name="Piller C.R."/>
            <person name="Privatt S.R."/>
            <person name="Schneider S.L."/>
            <person name="Sharp S."/>
            <person name="Smith T.C."/>
            <person name="Stanton J.D."/>
            <person name="Ullery H.E."/>
            <person name="Wilson R.J."/>
            <person name="Serrano M.G."/>
            <person name="Buck G."/>
            <person name="Lee V."/>
            <person name="Wang Y."/>
            <person name="Carvalho R."/>
            <person name="Voegtly L."/>
            <person name="Shi R."/>
            <person name="Duckworth R."/>
            <person name="Johnson A."/>
            <person name="Loviza R."/>
            <person name="Walstead R."/>
            <person name="Shah Z."/>
            <person name="Kiflezghi M."/>
            <person name="Wade K."/>
            <person name="Ball S.L."/>
            <person name="Bradley K.W."/>
            <person name="Asai D.J."/>
            <person name="Bowman C.A."/>
            <person name="Russell D.A."/>
            <person name="Pope W.H."/>
            <person name="Jacobs-Sera D."/>
            <person name="Hendrix R.W."/>
            <person name="Hatfull G.F."/>
        </authorList>
    </citation>
    <scope>NUCLEOTIDE SEQUENCE [LARGE SCALE GENOMIC DNA]</scope>
    <source>
        <strain evidence="13">JCM 19170</strain>
    </source>
</reference>
<comment type="similarity">
    <text evidence="9">Belongs to the glycosyltransferase 2 family. GtrB subfamily.</text>
</comment>
<dbReference type="InterPro" id="IPR029044">
    <property type="entry name" value="Nucleotide-diphossugar_trans"/>
</dbReference>
<feature type="domain" description="Glycosyltransferase 2-like" evidence="11">
    <location>
        <begin position="16"/>
        <end position="175"/>
    </location>
</feature>
<dbReference type="PANTHER" id="PTHR48090">
    <property type="entry name" value="UNDECAPRENYL-PHOSPHATE 4-DEOXY-4-FORMAMIDO-L-ARABINOSE TRANSFERASE-RELATED"/>
    <property type="match status" value="1"/>
</dbReference>
<dbReference type="RefSeq" id="WP_198289085.1">
    <property type="nucleotide sequence ID" value="NZ_CYHH01000019.1"/>
</dbReference>
<evidence type="ECO:0000256" key="7">
    <source>
        <dbReference type="ARBA" id="ARBA00022989"/>
    </source>
</evidence>
<dbReference type="CDD" id="cd04187">
    <property type="entry name" value="DPM1_like_bac"/>
    <property type="match status" value="1"/>
</dbReference>
<evidence type="ECO:0000256" key="3">
    <source>
        <dbReference type="ARBA" id="ARBA00022676"/>
    </source>
</evidence>
<keyword evidence="2" id="KW-1003">Cell membrane</keyword>
<feature type="transmembrane region" description="Helical" evidence="10">
    <location>
        <begin position="273"/>
        <end position="298"/>
    </location>
</feature>
<evidence type="ECO:0000256" key="10">
    <source>
        <dbReference type="SAM" id="Phobius"/>
    </source>
</evidence>
<dbReference type="PANTHER" id="PTHR48090:SF3">
    <property type="entry name" value="UNDECAPRENYL-PHOSPHATE 4-DEOXY-4-FORMAMIDO-L-ARABINOSE TRANSFERASE"/>
    <property type="match status" value="1"/>
</dbReference>
<dbReference type="Proteomes" id="UP000182108">
    <property type="component" value="Unassembled WGS sequence"/>
</dbReference>
<dbReference type="AlphaFoldDB" id="A0A0K6IXK9"/>
<keyword evidence="5 10" id="KW-0812">Transmembrane</keyword>
<dbReference type="Pfam" id="PF00535">
    <property type="entry name" value="Glycos_transf_2"/>
    <property type="match status" value="1"/>
</dbReference>
<evidence type="ECO:0000313" key="12">
    <source>
        <dbReference type="EMBL" id="CUB08062.1"/>
    </source>
</evidence>
<feature type="transmembrane region" description="Helical" evidence="10">
    <location>
        <begin position="240"/>
        <end position="261"/>
    </location>
</feature>
<keyword evidence="8 10" id="KW-0472">Membrane</keyword>
<keyword evidence="7 10" id="KW-1133">Transmembrane helix</keyword>
<evidence type="ECO:0000256" key="9">
    <source>
        <dbReference type="ARBA" id="ARBA00038152"/>
    </source>
</evidence>
<evidence type="ECO:0000256" key="6">
    <source>
        <dbReference type="ARBA" id="ARBA00022985"/>
    </source>
</evidence>
<dbReference type="Gene3D" id="3.90.550.10">
    <property type="entry name" value="Spore Coat Polysaccharide Biosynthesis Protein SpsA, Chain A"/>
    <property type="match status" value="1"/>
</dbReference>
<comment type="subcellular location">
    <subcellularLocation>
        <location evidence="1">Cell membrane</location>
        <topology evidence="1">Multi-pass membrane protein</topology>
    </subcellularLocation>
</comment>
<dbReference type="SUPFAM" id="SSF53448">
    <property type="entry name" value="Nucleotide-diphospho-sugar transferases"/>
    <property type="match status" value="1"/>
</dbReference>
<dbReference type="InterPro" id="IPR001173">
    <property type="entry name" value="Glyco_trans_2-like"/>
</dbReference>
<sequence length="331" mass="36806">MIPASAPTAPTSVELSVIVPVYNEAASLPVLYERLKAVLESLELSWELILVDDGSRDESFAVIERLGKADVRVKGVRFARNFGKEAAMAAGLHRVAGRAAVIMDADLQHPPELIPQMLERWRAGAAIVTAVRTDRDTDSPLRRWLSLAFYRFYRGISEIALTPGGGDFRLFDRRVVAALNLLPERKRFLKGLANWVGFDQVTLPYRPAERHAGTSRWSLRKLWRYAIDGMVSFTTVPLHVWSSIGALLALASVVYGLWLVVRTLLFGRDVPGYASLMVATLFLSGVQLVSLGVLGEYLGRVFEEVKRRPLYLIGRTVNLPDELADPPSPLR</sequence>
<evidence type="ECO:0000256" key="8">
    <source>
        <dbReference type="ARBA" id="ARBA00023136"/>
    </source>
</evidence>
<evidence type="ECO:0000256" key="4">
    <source>
        <dbReference type="ARBA" id="ARBA00022679"/>
    </source>
</evidence>
<evidence type="ECO:0000256" key="1">
    <source>
        <dbReference type="ARBA" id="ARBA00004651"/>
    </source>
</evidence>
<keyword evidence="6" id="KW-0448">Lipopolysaccharide biosynthesis</keyword>
<gene>
    <name evidence="12" type="ORF">Ga0061068_11913</name>
</gene>
<accession>A0A0K6IXK9</accession>
<proteinExistence type="inferred from homology"/>
<evidence type="ECO:0000313" key="13">
    <source>
        <dbReference type="Proteomes" id="UP000182108"/>
    </source>
</evidence>
<evidence type="ECO:0000256" key="5">
    <source>
        <dbReference type="ARBA" id="ARBA00022692"/>
    </source>
</evidence>
<organism evidence="12 13">
    <name type="scientific">Tepidiphilus thermophilus</name>
    <dbReference type="NCBI Taxonomy" id="876478"/>
    <lineage>
        <taxon>Bacteria</taxon>
        <taxon>Pseudomonadati</taxon>
        <taxon>Pseudomonadota</taxon>
        <taxon>Hydrogenophilia</taxon>
        <taxon>Hydrogenophilales</taxon>
        <taxon>Hydrogenophilaceae</taxon>
        <taxon>Tepidiphilus</taxon>
    </lineage>
</organism>
<name>A0A0K6IXK9_9PROT</name>
<evidence type="ECO:0000256" key="2">
    <source>
        <dbReference type="ARBA" id="ARBA00022475"/>
    </source>
</evidence>
<keyword evidence="4 12" id="KW-0808">Transferase</keyword>
<dbReference type="GO" id="GO:0005886">
    <property type="term" value="C:plasma membrane"/>
    <property type="evidence" value="ECO:0007669"/>
    <property type="project" value="UniProtKB-SubCell"/>
</dbReference>
<protein>
    <submittedName>
        <fullName evidence="12">Glycosyltransferase involved in cell wall bisynthesis</fullName>
    </submittedName>
</protein>
<dbReference type="GO" id="GO:0016757">
    <property type="term" value="F:glycosyltransferase activity"/>
    <property type="evidence" value="ECO:0007669"/>
    <property type="project" value="UniProtKB-KW"/>
</dbReference>
<keyword evidence="3" id="KW-0328">Glycosyltransferase</keyword>
<dbReference type="EMBL" id="CYHH01000019">
    <property type="protein sequence ID" value="CUB08062.1"/>
    <property type="molecule type" value="Genomic_DNA"/>
</dbReference>
<keyword evidence="13" id="KW-1185">Reference proteome</keyword>
<dbReference type="GO" id="GO:0009103">
    <property type="term" value="P:lipopolysaccharide biosynthetic process"/>
    <property type="evidence" value="ECO:0007669"/>
    <property type="project" value="UniProtKB-KW"/>
</dbReference>
<dbReference type="FunFam" id="3.90.550.10:FF:000079">
    <property type="entry name" value="Probable glycosyl transferase"/>
    <property type="match status" value="1"/>
</dbReference>
<evidence type="ECO:0000259" key="11">
    <source>
        <dbReference type="Pfam" id="PF00535"/>
    </source>
</evidence>